<proteinExistence type="predicted"/>
<keyword evidence="4" id="KW-0808">Transferase</keyword>
<accession>A0A523XK80</accession>
<dbReference type="EMBL" id="SOIP01000401">
    <property type="protein sequence ID" value="TET79703.1"/>
    <property type="molecule type" value="Genomic_DNA"/>
</dbReference>
<evidence type="ECO:0000256" key="2">
    <source>
        <dbReference type="ARBA" id="ARBA00022840"/>
    </source>
</evidence>
<dbReference type="GO" id="GO:0016260">
    <property type="term" value="P:selenocysteine biosynthetic process"/>
    <property type="evidence" value="ECO:0007669"/>
    <property type="project" value="TreeGrafter"/>
</dbReference>
<dbReference type="GO" id="GO:0005524">
    <property type="term" value="F:ATP binding"/>
    <property type="evidence" value="ECO:0007669"/>
    <property type="project" value="UniProtKB-KW"/>
</dbReference>
<dbReference type="NCBIfam" id="TIGR00476">
    <property type="entry name" value="selD"/>
    <property type="match status" value="1"/>
</dbReference>
<name>A0A523XK80_UNCT6</name>
<protein>
    <submittedName>
        <fullName evidence="4">Selenide, water dikinase SelD</fullName>
        <ecNumber evidence="4">2.7.9.3</ecNumber>
    </submittedName>
</protein>
<dbReference type="GO" id="GO:0004756">
    <property type="term" value="F:selenide, water dikinase activity"/>
    <property type="evidence" value="ECO:0007669"/>
    <property type="project" value="UniProtKB-EC"/>
</dbReference>
<dbReference type="InterPro" id="IPR036921">
    <property type="entry name" value="PurM-like_N_sf"/>
</dbReference>
<keyword evidence="4" id="KW-0418">Kinase</keyword>
<gene>
    <name evidence="4" type="primary">selD</name>
    <name evidence="4" type="ORF">E3J38_06840</name>
</gene>
<sequence length="182" mass="19390">MVKVLKKITMWDHPNIVYGIDMVGDAGVYSIDEKRSLVQTVDVLTPIADDPRTFGEIAAANSLSDVYAMGGKPLTALNVVGWPTKLDTEILAGILEGGAKKVREADAVIIGGHTIKDEEIKYGLSVTGIIETDKLITASDAKPKGLLILTKRIGTGVISTALKKGETTEEAVSTINESLRTL</sequence>
<dbReference type="InterPro" id="IPR036676">
    <property type="entry name" value="PurM-like_C_sf"/>
</dbReference>
<keyword evidence="2" id="KW-0067">ATP-binding</keyword>
<keyword evidence="1" id="KW-0547">Nucleotide-binding</keyword>
<dbReference type="EC" id="2.7.9.3" evidence="4"/>
<dbReference type="PANTHER" id="PTHR10256">
    <property type="entry name" value="SELENIDE, WATER DIKINASE"/>
    <property type="match status" value="1"/>
</dbReference>
<dbReference type="Gene3D" id="3.90.650.10">
    <property type="entry name" value="PurM-like C-terminal domain"/>
    <property type="match status" value="1"/>
</dbReference>
<dbReference type="SUPFAM" id="SSF56042">
    <property type="entry name" value="PurM C-terminal domain-like"/>
    <property type="match status" value="1"/>
</dbReference>
<dbReference type="Gene3D" id="3.30.1330.10">
    <property type="entry name" value="PurM-like, N-terminal domain"/>
    <property type="match status" value="1"/>
</dbReference>
<dbReference type="AlphaFoldDB" id="A0A523XK80"/>
<evidence type="ECO:0000313" key="4">
    <source>
        <dbReference type="EMBL" id="TET79703.1"/>
    </source>
</evidence>
<dbReference type="PANTHER" id="PTHR10256:SF0">
    <property type="entry name" value="INACTIVE SELENIDE, WATER DIKINASE-LIKE PROTEIN-RELATED"/>
    <property type="match status" value="1"/>
</dbReference>
<feature type="domain" description="PurM-like N-terminal" evidence="3">
    <location>
        <begin position="25"/>
        <end position="130"/>
    </location>
</feature>
<dbReference type="SUPFAM" id="SSF55326">
    <property type="entry name" value="PurM N-terminal domain-like"/>
    <property type="match status" value="1"/>
</dbReference>
<dbReference type="GO" id="GO:0005737">
    <property type="term" value="C:cytoplasm"/>
    <property type="evidence" value="ECO:0007669"/>
    <property type="project" value="TreeGrafter"/>
</dbReference>
<dbReference type="InterPro" id="IPR004536">
    <property type="entry name" value="SPS/SelD"/>
</dbReference>
<organism evidence="4 5">
    <name type="scientific">candidate division TA06 bacterium</name>
    <dbReference type="NCBI Taxonomy" id="2250710"/>
    <lineage>
        <taxon>Bacteria</taxon>
        <taxon>Bacteria division TA06</taxon>
    </lineage>
</organism>
<evidence type="ECO:0000313" key="5">
    <source>
        <dbReference type="Proteomes" id="UP000315534"/>
    </source>
</evidence>
<evidence type="ECO:0000259" key="3">
    <source>
        <dbReference type="Pfam" id="PF00586"/>
    </source>
</evidence>
<reference evidence="4 5" key="1">
    <citation type="submission" date="2019-03" db="EMBL/GenBank/DDBJ databases">
        <title>Metabolic potential of uncultured bacteria and archaea associated with petroleum seepage in deep-sea sediments.</title>
        <authorList>
            <person name="Dong X."/>
            <person name="Hubert C."/>
        </authorList>
    </citation>
    <scope>NUCLEOTIDE SEQUENCE [LARGE SCALE GENOMIC DNA]</scope>
    <source>
        <strain evidence="4">E29_bin36</strain>
    </source>
</reference>
<dbReference type="Pfam" id="PF00586">
    <property type="entry name" value="AIRS"/>
    <property type="match status" value="1"/>
</dbReference>
<dbReference type="InterPro" id="IPR016188">
    <property type="entry name" value="PurM-like_N"/>
</dbReference>
<evidence type="ECO:0000256" key="1">
    <source>
        <dbReference type="ARBA" id="ARBA00022741"/>
    </source>
</evidence>
<comment type="caution">
    <text evidence="4">The sequence shown here is derived from an EMBL/GenBank/DDBJ whole genome shotgun (WGS) entry which is preliminary data.</text>
</comment>
<dbReference type="Proteomes" id="UP000315534">
    <property type="component" value="Unassembled WGS sequence"/>
</dbReference>
<feature type="non-terminal residue" evidence="4">
    <location>
        <position position="182"/>
    </location>
</feature>